<evidence type="ECO:0000256" key="4">
    <source>
        <dbReference type="ARBA" id="ARBA00022525"/>
    </source>
</evidence>
<dbReference type="EMBL" id="WIQW01000111">
    <property type="protein sequence ID" value="KAF3082957.1"/>
    <property type="molecule type" value="Genomic_DNA"/>
</dbReference>
<accession>A0A7C8NHU0</accession>
<evidence type="ECO:0000256" key="1">
    <source>
        <dbReference type="ARBA" id="ARBA00004589"/>
    </source>
</evidence>
<evidence type="ECO:0000313" key="12">
    <source>
        <dbReference type="Proteomes" id="UP000475325"/>
    </source>
</evidence>
<comment type="similarity">
    <text evidence="3">Belongs to the RBT5 family.</text>
</comment>
<evidence type="ECO:0000256" key="6">
    <source>
        <dbReference type="ARBA" id="ARBA00022729"/>
    </source>
</evidence>
<feature type="signal peptide" evidence="9">
    <location>
        <begin position="1"/>
        <end position="15"/>
    </location>
</feature>
<keyword evidence="4" id="KW-0964">Secreted</keyword>
<feature type="chain" id="PRO_5028999091" description="CFEM domain-containing protein" evidence="9">
    <location>
        <begin position="16"/>
        <end position="124"/>
    </location>
</feature>
<gene>
    <name evidence="11" type="ORF">TWF102_001046</name>
</gene>
<evidence type="ECO:0000256" key="3">
    <source>
        <dbReference type="ARBA" id="ARBA00010031"/>
    </source>
</evidence>
<proteinExistence type="inferred from homology"/>
<evidence type="ECO:0000259" key="10">
    <source>
        <dbReference type="SMART" id="SM00747"/>
    </source>
</evidence>
<evidence type="ECO:0000256" key="7">
    <source>
        <dbReference type="ARBA" id="ARBA00023157"/>
    </source>
</evidence>
<organism evidence="11 12">
    <name type="scientific">Orbilia oligospora</name>
    <name type="common">Nematode-trapping fungus</name>
    <name type="synonym">Arthrobotrys oligospora</name>
    <dbReference type="NCBI Taxonomy" id="2813651"/>
    <lineage>
        <taxon>Eukaryota</taxon>
        <taxon>Fungi</taxon>
        <taxon>Dikarya</taxon>
        <taxon>Ascomycota</taxon>
        <taxon>Pezizomycotina</taxon>
        <taxon>Orbiliomycetes</taxon>
        <taxon>Orbiliales</taxon>
        <taxon>Orbiliaceae</taxon>
        <taxon>Orbilia</taxon>
    </lineage>
</organism>
<dbReference type="AlphaFoldDB" id="A0A7C8NHU0"/>
<keyword evidence="6 9" id="KW-0732">Signal</keyword>
<evidence type="ECO:0000256" key="9">
    <source>
        <dbReference type="SAM" id="SignalP"/>
    </source>
</evidence>
<keyword evidence="5" id="KW-0325">Glycoprotein</keyword>
<dbReference type="InterPro" id="IPR008427">
    <property type="entry name" value="Extracellular_membr_CFEM_dom"/>
</dbReference>
<protein>
    <recommendedName>
        <fullName evidence="10">CFEM domain-containing protein</fullName>
    </recommendedName>
</protein>
<dbReference type="GO" id="GO:0098552">
    <property type="term" value="C:side of membrane"/>
    <property type="evidence" value="ECO:0007669"/>
    <property type="project" value="UniProtKB-KW"/>
</dbReference>
<evidence type="ECO:0000256" key="5">
    <source>
        <dbReference type="ARBA" id="ARBA00022622"/>
    </source>
</evidence>
<name>A0A7C8NHU0_ORBOL</name>
<keyword evidence="8" id="KW-0449">Lipoprotein</keyword>
<comment type="caution">
    <text evidence="11">The sequence shown here is derived from an EMBL/GenBank/DDBJ whole genome shotgun (WGS) entry which is preliminary data.</text>
</comment>
<keyword evidence="7" id="KW-1015">Disulfide bond</keyword>
<dbReference type="SMART" id="SM00747">
    <property type="entry name" value="CFEM"/>
    <property type="match status" value="1"/>
</dbReference>
<comment type="subcellular location">
    <subcellularLocation>
        <location evidence="1">Membrane</location>
        <topology evidence="1">Lipid-anchor</topology>
        <topology evidence="1">GPI-anchor</topology>
    </subcellularLocation>
    <subcellularLocation>
        <location evidence="2">Secreted</location>
    </subcellularLocation>
</comment>
<dbReference type="Pfam" id="PF05730">
    <property type="entry name" value="CFEM"/>
    <property type="match status" value="1"/>
</dbReference>
<evidence type="ECO:0000313" key="11">
    <source>
        <dbReference type="EMBL" id="KAF3082957.1"/>
    </source>
</evidence>
<evidence type="ECO:0000256" key="8">
    <source>
        <dbReference type="ARBA" id="ARBA00023288"/>
    </source>
</evidence>
<reference evidence="11 12" key="1">
    <citation type="submission" date="2019-06" db="EMBL/GenBank/DDBJ databases">
        <authorList>
            <person name="Palmer J.M."/>
        </authorList>
    </citation>
    <scope>NUCLEOTIDE SEQUENCE [LARGE SCALE GENOMIC DNA]</scope>
    <source>
        <strain evidence="11 12">TWF102</strain>
    </source>
</reference>
<evidence type="ECO:0000256" key="2">
    <source>
        <dbReference type="ARBA" id="ARBA00004613"/>
    </source>
</evidence>
<dbReference type="Proteomes" id="UP000475325">
    <property type="component" value="Unassembled WGS sequence"/>
</dbReference>
<keyword evidence="5" id="KW-0472">Membrane</keyword>
<dbReference type="GO" id="GO:0005576">
    <property type="term" value="C:extracellular region"/>
    <property type="evidence" value="ECO:0007669"/>
    <property type="project" value="UniProtKB-SubCell"/>
</dbReference>
<keyword evidence="5" id="KW-0336">GPI-anchor</keyword>
<feature type="domain" description="CFEM" evidence="10">
    <location>
        <begin position="16"/>
        <end position="78"/>
    </location>
</feature>
<sequence length="124" mass="13959">MRLLVYLLWVGFAVAQLRDLPSCAIMCFVSSISYCSSTDIHCMCTTPPDEFLHKVVKCAEAQCDDLKKVIRALRTICEYQGVDLPDNYFEKFEAPPPPPTSMCMCPCACPTKPARRNFRNSGLK</sequence>